<feature type="region of interest" description="Disordered" evidence="1">
    <location>
        <begin position="132"/>
        <end position="181"/>
    </location>
</feature>
<sequence>MQTQAWKSCLCALSSLLILLLVCFVEVVVGEKCYRDDSLGDRDGNVYHCESKDLPRCCIENAEPTCCMSESDKNWKEQLQLWGTVAAVIVVLGILFVCCKNDVSFCNNESSLKERWDNFRHKKETKDSELVKDDQLKDQYYDNPIGGFGEQNSRYPDPYRYPPLPGSGKGQSFDPYTNPYA</sequence>
<keyword evidence="2" id="KW-0812">Transmembrane</keyword>
<keyword evidence="2" id="KW-0472">Membrane</keyword>
<feature type="transmembrane region" description="Helical" evidence="2">
    <location>
        <begin position="79"/>
        <end position="99"/>
    </location>
</feature>
<dbReference type="RefSeq" id="XP_005105910.1">
    <property type="nucleotide sequence ID" value="XM_005105853.3"/>
</dbReference>
<protein>
    <submittedName>
        <fullName evidence="5">Uncharacterized protein LOC101850982</fullName>
    </submittedName>
</protein>
<feature type="chain" id="PRO_5045195432" evidence="3">
    <location>
        <begin position="31"/>
        <end position="181"/>
    </location>
</feature>
<accession>A0ABM0K0J2</accession>
<dbReference type="Proteomes" id="UP000694888">
    <property type="component" value="Unplaced"/>
</dbReference>
<evidence type="ECO:0000313" key="4">
    <source>
        <dbReference type="Proteomes" id="UP000694888"/>
    </source>
</evidence>
<evidence type="ECO:0000256" key="2">
    <source>
        <dbReference type="SAM" id="Phobius"/>
    </source>
</evidence>
<evidence type="ECO:0000313" key="5">
    <source>
        <dbReference type="RefSeq" id="XP_005105910.1"/>
    </source>
</evidence>
<dbReference type="GeneID" id="101850982"/>
<feature type="signal peptide" evidence="3">
    <location>
        <begin position="1"/>
        <end position="30"/>
    </location>
</feature>
<organism evidence="4 5">
    <name type="scientific">Aplysia californica</name>
    <name type="common">California sea hare</name>
    <dbReference type="NCBI Taxonomy" id="6500"/>
    <lineage>
        <taxon>Eukaryota</taxon>
        <taxon>Metazoa</taxon>
        <taxon>Spiralia</taxon>
        <taxon>Lophotrochozoa</taxon>
        <taxon>Mollusca</taxon>
        <taxon>Gastropoda</taxon>
        <taxon>Heterobranchia</taxon>
        <taxon>Euthyneura</taxon>
        <taxon>Tectipleura</taxon>
        <taxon>Aplysiida</taxon>
        <taxon>Aplysioidea</taxon>
        <taxon>Aplysiidae</taxon>
        <taxon>Aplysia</taxon>
    </lineage>
</organism>
<name>A0ABM0K0J2_APLCA</name>
<evidence type="ECO:0000256" key="3">
    <source>
        <dbReference type="SAM" id="SignalP"/>
    </source>
</evidence>
<keyword evidence="4" id="KW-1185">Reference proteome</keyword>
<reference evidence="5" key="1">
    <citation type="submission" date="2025-08" db="UniProtKB">
        <authorList>
            <consortium name="RefSeq"/>
        </authorList>
    </citation>
    <scope>IDENTIFICATION</scope>
</reference>
<keyword evidence="2" id="KW-1133">Transmembrane helix</keyword>
<proteinExistence type="predicted"/>
<evidence type="ECO:0000256" key="1">
    <source>
        <dbReference type="SAM" id="MobiDB-lite"/>
    </source>
</evidence>
<keyword evidence="3" id="KW-0732">Signal</keyword>
<gene>
    <name evidence="5" type="primary">LOC101850982</name>
</gene>